<sequence length="62" mass="6811">MYRFKLIGIAELDQQPLQDSQFLAREMLLGAAEPPQDESYTYTNERLPGLIVLGGAVGAASR</sequence>
<proteinExistence type="predicted"/>
<dbReference type="AlphaFoldDB" id="A0A286D7Z3"/>
<gene>
    <name evidence="1" type="ORF">SAMN06296416_1054</name>
</gene>
<dbReference type="Proteomes" id="UP000219374">
    <property type="component" value="Unassembled WGS sequence"/>
</dbReference>
<organism evidence="1 2">
    <name type="scientific">Pseudoxanthomonas wuyuanensis</name>
    <dbReference type="NCBI Taxonomy" id="1073196"/>
    <lineage>
        <taxon>Bacteria</taxon>
        <taxon>Pseudomonadati</taxon>
        <taxon>Pseudomonadota</taxon>
        <taxon>Gammaproteobacteria</taxon>
        <taxon>Lysobacterales</taxon>
        <taxon>Lysobacteraceae</taxon>
        <taxon>Pseudoxanthomonas</taxon>
    </lineage>
</organism>
<evidence type="ECO:0000313" key="2">
    <source>
        <dbReference type="Proteomes" id="UP000219374"/>
    </source>
</evidence>
<dbReference type="EMBL" id="OCND01000005">
    <property type="protein sequence ID" value="SOD54744.1"/>
    <property type="molecule type" value="Genomic_DNA"/>
</dbReference>
<evidence type="ECO:0000313" key="1">
    <source>
        <dbReference type="EMBL" id="SOD54744.1"/>
    </source>
</evidence>
<accession>A0A286D7Z3</accession>
<name>A0A286D7Z3_9GAMM</name>
<protein>
    <submittedName>
        <fullName evidence="1">Uncharacterized protein</fullName>
    </submittedName>
</protein>
<reference evidence="1 2" key="1">
    <citation type="submission" date="2017-09" db="EMBL/GenBank/DDBJ databases">
        <authorList>
            <person name="Ehlers B."/>
            <person name="Leendertz F.H."/>
        </authorList>
    </citation>
    <scope>NUCLEOTIDE SEQUENCE [LARGE SCALE GENOMIC DNA]</scope>
    <source>
        <strain evidence="1 2">CGMCC 1.10978</strain>
    </source>
</reference>
<keyword evidence="2" id="KW-1185">Reference proteome</keyword>